<protein>
    <recommendedName>
        <fullName evidence="3">Copia protein</fullName>
    </recommendedName>
</protein>
<sequence>MDMIRSILNYSTIPLSLWMHALKIIVIPIKIVPTTPYELWMRRKPKVKVYNPHEKKLDAITISDFFINYLEKFKYKFYCPNHKK</sequence>
<feature type="non-terminal residue" evidence="1">
    <location>
        <position position="1"/>
    </location>
</feature>
<proteinExistence type="predicted"/>
<dbReference type="Proteomes" id="UP000257109">
    <property type="component" value="Unassembled WGS sequence"/>
</dbReference>
<accession>A0A371HEY5</accession>
<keyword evidence="2" id="KW-1185">Reference proteome</keyword>
<evidence type="ECO:0008006" key="3">
    <source>
        <dbReference type="Google" id="ProtNLM"/>
    </source>
</evidence>
<name>A0A371HEY5_MUCPR</name>
<dbReference type="EMBL" id="QJKJ01002786">
    <property type="protein sequence ID" value="RDY01356.1"/>
    <property type="molecule type" value="Genomic_DNA"/>
</dbReference>
<organism evidence="1 2">
    <name type="scientific">Mucuna pruriens</name>
    <name type="common">Velvet bean</name>
    <name type="synonym">Dolichos pruriens</name>
    <dbReference type="NCBI Taxonomy" id="157652"/>
    <lineage>
        <taxon>Eukaryota</taxon>
        <taxon>Viridiplantae</taxon>
        <taxon>Streptophyta</taxon>
        <taxon>Embryophyta</taxon>
        <taxon>Tracheophyta</taxon>
        <taxon>Spermatophyta</taxon>
        <taxon>Magnoliopsida</taxon>
        <taxon>eudicotyledons</taxon>
        <taxon>Gunneridae</taxon>
        <taxon>Pentapetalae</taxon>
        <taxon>rosids</taxon>
        <taxon>fabids</taxon>
        <taxon>Fabales</taxon>
        <taxon>Fabaceae</taxon>
        <taxon>Papilionoideae</taxon>
        <taxon>50 kb inversion clade</taxon>
        <taxon>NPAAA clade</taxon>
        <taxon>indigoferoid/millettioid clade</taxon>
        <taxon>Phaseoleae</taxon>
        <taxon>Mucuna</taxon>
    </lineage>
</organism>
<gene>
    <name evidence="1" type="ORF">CR513_15334</name>
</gene>
<comment type="caution">
    <text evidence="1">The sequence shown here is derived from an EMBL/GenBank/DDBJ whole genome shotgun (WGS) entry which is preliminary data.</text>
</comment>
<evidence type="ECO:0000313" key="1">
    <source>
        <dbReference type="EMBL" id="RDY01356.1"/>
    </source>
</evidence>
<reference evidence="1" key="1">
    <citation type="submission" date="2018-05" db="EMBL/GenBank/DDBJ databases">
        <title>Draft genome of Mucuna pruriens seed.</title>
        <authorList>
            <person name="Nnadi N.E."/>
            <person name="Vos R."/>
            <person name="Hasami M.H."/>
            <person name="Devisetty U.K."/>
            <person name="Aguiy J.C."/>
        </authorList>
    </citation>
    <scope>NUCLEOTIDE SEQUENCE [LARGE SCALE GENOMIC DNA]</scope>
    <source>
        <strain evidence="1">JCA_2017</strain>
    </source>
</reference>
<evidence type="ECO:0000313" key="2">
    <source>
        <dbReference type="Proteomes" id="UP000257109"/>
    </source>
</evidence>
<dbReference type="AlphaFoldDB" id="A0A371HEY5"/>